<dbReference type="PANTHER" id="PTHR47338">
    <property type="entry name" value="ZN(II)2CYS6 TRANSCRIPTION FACTOR (EUROFUNG)-RELATED"/>
    <property type="match status" value="1"/>
</dbReference>
<dbReference type="CDD" id="cd00067">
    <property type="entry name" value="GAL4"/>
    <property type="match status" value="1"/>
</dbReference>
<keyword evidence="4" id="KW-0804">Transcription</keyword>
<dbReference type="OrthoDB" id="39175at2759"/>
<dbReference type="GeneID" id="43589013"/>
<evidence type="ECO:0000256" key="4">
    <source>
        <dbReference type="ARBA" id="ARBA00023163"/>
    </source>
</evidence>
<dbReference type="RefSeq" id="XP_031860988.1">
    <property type="nucleotide sequence ID" value="XM_032004873.1"/>
</dbReference>
<feature type="compositionally biased region" description="Gly residues" evidence="6">
    <location>
        <begin position="93"/>
        <end position="102"/>
    </location>
</feature>
<gene>
    <name evidence="7" type="ORF">CI109_102125</name>
</gene>
<accession>A0A5M6C0J4</accession>
<reference evidence="7" key="1">
    <citation type="submission" date="2017-08" db="EMBL/GenBank/DDBJ databases">
        <authorList>
            <person name="Cuomo C."/>
            <person name="Billmyre B."/>
            <person name="Heitman J."/>
        </authorList>
    </citation>
    <scope>NUCLEOTIDE SEQUENCE</scope>
    <source>
        <strain evidence="7">CBS 12478</strain>
    </source>
</reference>
<sequence>MDPNQPYDGILEDETLAPLKRNHACLQCKKRKVKCDAIRPTCSPCLRSHAHAIRSANRNQTPAPPLCCTYAEGDSPEPTPPREREEARRQSSTGGGGGGGAGVKRVAQEQGKRPRTTDDEKEMLKARIAELESRLAGLTPPSDTASLSGSSNIPSISRESGQSNDHWASNFDTSARTNNPAQPTYLGGGATLDDKGSSSWTNNVSADASALPDDLGEDWVNNLFLVPNNWPKGLPSPFLLEHLIETFFTCVPLTPRMLHRASLLARIKLPPTSPDFPYPGLLHAICASASAHTAWVNNLAPHLLEVAVQQHILAGLDMTSIEDFGLAQAAAAARSVDLVASICMMGGGSLIFQLAQTAILLSDVYFHKGFPLKGWMFGSQPARLINLLDIWNRQPKKSHKEPIMPPPVSSQEREERLVTVWMAYLNDAGYAANSTYAPSMNFSEIRCALPTSMDEWKKTYVMQGNPQTPDSEDLFSSHPVPDSFVLVVKASILLGSVAKWIRDWGQTEPESEAGKLGMQSESFKQIVRDIETFKSSLPAALKNVFRMMDATKNGNGSFDENLLAIHIIPNICMCLLHEPFLEWNPQDPALNAVQKAYEGIIGTLHLIPSNLDVTVVFTPMMTFSLYTIGRVVADFVSHALSRQEYSVAMRHRADLQTIQNLLDRIGQRYALGNAMSHFLENYVRLNGERKMEIAQCSSTAPRQLTWNGAVERDIRESATNNASNSFSNGNSGMGIGTYAVCEPMKATQMQSQTPSSGSLSGSNSGISPAVCTPISVPNDTGSTKSNQLTPSENGSIPIQIPMSQQVQQNQSQQGSSDSWDPLRWWPLDDNATIANDPQRIQDQHRSAFNNNMSLGSADLGASRGISVALGSLQQTSTDPSSNFMNMDMEKNNAEMFVGFEGMNWKPYGTDPLSGGGE</sequence>
<dbReference type="GO" id="GO:0000981">
    <property type="term" value="F:DNA-binding transcription factor activity, RNA polymerase II-specific"/>
    <property type="evidence" value="ECO:0007669"/>
    <property type="project" value="InterPro"/>
</dbReference>
<feature type="compositionally biased region" description="Basic and acidic residues" evidence="6">
    <location>
        <begin position="80"/>
        <end position="89"/>
    </location>
</feature>
<evidence type="ECO:0000256" key="6">
    <source>
        <dbReference type="SAM" id="MobiDB-lite"/>
    </source>
</evidence>
<evidence type="ECO:0000256" key="3">
    <source>
        <dbReference type="ARBA" id="ARBA00023015"/>
    </source>
</evidence>
<evidence type="ECO:0000313" key="7">
    <source>
        <dbReference type="EMBL" id="WWD17684.1"/>
    </source>
</evidence>
<keyword evidence="2" id="KW-0479">Metal-binding</keyword>
<dbReference type="SMART" id="SM00066">
    <property type="entry name" value="GAL4"/>
    <property type="match status" value="1"/>
</dbReference>
<dbReference type="AlphaFoldDB" id="A0A5M6C0J4"/>
<dbReference type="GO" id="GO:0005634">
    <property type="term" value="C:nucleus"/>
    <property type="evidence" value="ECO:0007669"/>
    <property type="project" value="UniProtKB-SubCell"/>
</dbReference>
<reference evidence="7" key="2">
    <citation type="submission" date="2024-01" db="EMBL/GenBank/DDBJ databases">
        <title>Comparative genomics of Cryptococcus and Kwoniella reveals pathogenesis evolution and contrasting modes of karyotype evolution via chromosome fusion or intercentromeric recombination.</title>
        <authorList>
            <person name="Coelho M.A."/>
            <person name="David-Palma M."/>
            <person name="Shea T."/>
            <person name="Bowers K."/>
            <person name="McGinley-Smith S."/>
            <person name="Mohammad A.W."/>
            <person name="Gnirke A."/>
            <person name="Yurkov A.M."/>
            <person name="Nowrousian M."/>
            <person name="Sun S."/>
            <person name="Cuomo C.A."/>
            <person name="Heitman J."/>
        </authorList>
    </citation>
    <scope>NUCLEOTIDE SEQUENCE</scope>
    <source>
        <strain evidence="7">CBS 12478</strain>
    </source>
</reference>
<feature type="compositionally biased region" description="Polar residues" evidence="6">
    <location>
        <begin position="775"/>
        <end position="794"/>
    </location>
</feature>
<dbReference type="KEGG" id="ksn:43589013"/>
<dbReference type="InterPro" id="IPR001138">
    <property type="entry name" value="Zn2Cys6_DnaBD"/>
</dbReference>
<dbReference type="Pfam" id="PF00172">
    <property type="entry name" value="Zn_clus"/>
    <property type="match status" value="1"/>
</dbReference>
<dbReference type="SUPFAM" id="SSF57701">
    <property type="entry name" value="Zn2/Cys6 DNA-binding domain"/>
    <property type="match status" value="1"/>
</dbReference>
<keyword evidence="8" id="KW-1185">Reference proteome</keyword>
<feature type="region of interest" description="Disordered" evidence="6">
    <location>
        <begin position="746"/>
        <end position="823"/>
    </location>
</feature>
<dbReference type="InterPro" id="IPR036864">
    <property type="entry name" value="Zn2-C6_fun-type_DNA-bd_sf"/>
</dbReference>
<dbReference type="Proteomes" id="UP000322225">
    <property type="component" value="Chromosome 4"/>
</dbReference>
<organism evidence="7 8">
    <name type="scientific">Kwoniella shandongensis</name>
    <dbReference type="NCBI Taxonomy" id="1734106"/>
    <lineage>
        <taxon>Eukaryota</taxon>
        <taxon>Fungi</taxon>
        <taxon>Dikarya</taxon>
        <taxon>Basidiomycota</taxon>
        <taxon>Agaricomycotina</taxon>
        <taxon>Tremellomycetes</taxon>
        <taxon>Tremellales</taxon>
        <taxon>Cryptococcaceae</taxon>
        <taxon>Kwoniella</taxon>
    </lineage>
</organism>
<dbReference type="PROSITE" id="PS50048">
    <property type="entry name" value="ZN2_CY6_FUNGAL_2"/>
    <property type="match status" value="1"/>
</dbReference>
<feature type="compositionally biased region" description="Low complexity" evidence="6">
    <location>
        <begin position="795"/>
        <end position="818"/>
    </location>
</feature>
<dbReference type="Gene3D" id="4.10.240.10">
    <property type="entry name" value="Zn(2)-C6 fungal-type DNA-binding domain"/>
    <property type="match status" value="1"/>
</dbReference>
<name>A0A5M6C0J4_9TREE</name>
<evidence type="ECO:0000256" key="1">
    <source>
        <dbReference type="ARBA" id="ARBA00004123"/>
    </source>
</evidence>
<comment type="subcellular location">
    <subcellularLocation>
        <location evidence="1">Nucleus</location>
    </subcellularLocation>
</comment>
<feature type="compositionally biased region" description="Low complexity" evidence="6">
    <location>
        <begin position="146"/>
        <end position="160"/>
    </location>
</feature>
<evidence type="ECO:0000256" key="5">
    <source>
        <dbReference type="ARBA" id="ARBA00023242"/>
    </source>
</evidence>
<evidence type="ECO:0000313" key="8">
    <source>
        <dbReference type="Proteomes" id="UP000322225"/>
    </source>
</evidence>
<keyword evidence="3" id="KW-0805">Transcription regulation</keyword>
<proteinExistence type="predicted"/>
<keyword evidence="5" id="KW-0539">Nucleus</keyword>
<dbReference type="GO" id="GO:0008270">
    <property type="term" value="F:zinc ion binding"/>
    <property type="evidence" value="ECO:0007669"/>
    <property type="project" value="InterPro"/>
</dbReference>
<feature type="compositionally biased region" description="Low complexity" evidence="6">
    <location>
        <begin position="755"/>
        <end position="767"/>
    </location>
</feature>
<feature type="region of interest" description="Disordered" evidence="6">
    <location>
        <begin position="56"/>
        <end position="193"/>
    </location>
</feature>
<feature type="compositionally biased region" description="Basic and acidic residues" evidence="6">
    <location>
        <begin position="106"/>
        <end position="133"/>
    </location>
</feature>
<dbReference type="InterPro" id="IPR050815">
    <property type="entry name" value="TF_fung"/>
</dbReference>
<feature type="compositionally biased region" description="Polar residues" evidence="6">
    <location>
        <begin position="161"/>
        <end position="182"/>
    </location>
</feature>
<evidence type="ECO:0000256" key="2">
    <source>
        <dbReference type="ARBA" id="ARBA00022723"/>
    </source>
</evidence>
<protein>
    <submittedName>
        <fullName evidence="7">Uncharacterized protein</fullName>
    </submittedName>
</protein>
<dbReference type="PANTHER" id="PTHR47338:SF29">
    <property type="entry name" value="ZN(2)-C6 FUNGAL-TYPE DOMAIN-CONTAINING PROTEIN"/>
    <property type="match status" value="1"/>
</dbReference>
<dbReference type="EMBL" id="CP144054">
    <property type="protein sequence ID" value="WWD17684.1"/>
    <property type="molecule type" value="Genomic_DNA"/>
</dbReference>
<dbReference type="CDD" id="cd12148">
    <property type="entry name" value="fungal_TF_MHR"/>
    <property type="match status" value="1"/>
</dbReference>